<feature type="domain" description="BRCT" evidence="33">
    <location>
        <begin position="1705"/>
        <end position="1804"/>
    </location>
</feature>
<keyword evidence="35" id="KW-1185">Reference proteome</keyword>
<dbReference type="SMART" id="SM00292">
    <property type="entry name" value="BRCT"/>
    <property type="match status" value="2"/>
</dbReference>
<feature type="compositionally biased region" description="Basic and acidic residues" evidence="31">
    <location>
        <begin position="1537"/>
        <end position="1546"/>
    </location>
</feature>
<dbReference type="SMART" id="SM00184">
    <property type="entry name" value="RING"/>
    <property type="match status" value="1"/>
</dbReference>
<feature type="compositionally biased region" description="Polar residues" evidence="31">
    <location>
        <begin position="646"/>
        <end position="663"/>
    </location>
</feature>
<dbReference type="CDD" id="cd16498">
    <property type="entry name" value="RING-HC_BRCA1"/>
    <property type="match status" value="1"/>
</dbReference>
<dbReference type="InterPro" id="IPR001357">
    <property type="entry name" value="BRCT_dom"/>
</dbReference>
<feature type="domain" description="BRCT" evidence="33">
    <location>
        <begin position="1599"/>
        <end position="1686"/>
    </location>
</feature>
<keyword evidence="15" id="KW-0276">Fatty acid metabolism</keyword>
<keyword evidence="28 29" id="KW-0131">Cell cycle</keyword>
<evidence type="ECO:0000256" key="14">
    <source>
        <dbReference type="ARBA" id="ARBA00022786"/>
    </source>
</evidence>
<keyword evidence="27 29" id="KW-0539">Nucleus</keyword>
<keyword evidence="10" id="KW-0479">Metal-binding</keyword>
<comment type="subcellular location">
    <subcellularLocation>
        <location evidence="2 29">Chromosome</location>
    </subcellularLocation>
    <subcellularLocation>
        <location evidence="3">Cytoplasm</location>
    </subcellularLocation>
    <subcellularLocation>
        <location evidence="29">Nucleus</location>
    </subcellularLocation>
    <text evidence="29">Localizes at sites of DNA damage at double-strand breaks (DSBs); recruitment to DNA damage sites is mediated by the BRCA1-A complex.</text>
</comment>
<feature type="region of interest" description="Disordered" evidence="31">
    <location>
        <begin position="311"/>
        <end position="356"/>
    </location>
</feature>
<dbReference type="InterPro" id="IPR001841">
    <property type="entry name" value="Znf_RING"/>
</dbReference>
<organism evidence="34 35">
    <name type="scientific">Apodemus speciosus</name>
    <name type="common">Large Japanese field mouse</name>
    <dbReference type="NCBI Taxonomy" id="105296"/>
    <lineage>
        <taxon>Eukaryota</taxon>
        <taxon>Metazoa</taxon>
        <taxon>Chordata</taxon>
        <taxon>Craniata</taxon>
        <taxon>Vertebrata</taxon>
        <taxon>Euteleostomi</taxon>
        <taxon>Mammalia</taxon>
        <taxon>Eutheria</taxon>
        <taxon>Euarchontoglires</taxon>
        <taxon>Glires</taxon>
        <taxon>Rodentia</taxon>
        <taxon>Myomorpha</taxon>
        <taxon>Muroidea</taxon>
        <taxon>Muridae</taxon>
        <taxon>Murinae</taxon>
        <taxon>Apodemus</taxon>
    </lineage>
</organism>
<keyword evidence="9" id="KW-0808">Transferase</keyword>
<evidence type="ECO:0000256" key="29">
    <source>
        <dbReference type="PIRNR" id="PIRNR001734"/>
    </source>
</evidence>
<dbReference type="EMBL" id="BAAFST010000011">
    <property type="protein sequence ID" value="GAB1296876.1"/>
    <property type="molecule type" value="Genomic_DNA"/>
</dbReference>
<keyword evidence="21 29" id="KW-0238">DNA-binding</keyword>
<keyword evidence="8" id="KW-0597">Phosphoprotein</keyword>
<evidence type="ECO:0000256" key="13">
    <source>
        <dbReference type="ARBA" id="ARBA00022771"/>
    </source>
</evidence>
<keyword evidence="22" id="KW-0010">Activator</keyword>
<keyword evidence="11" id="KW-0677">Repeat</keyword>
<evidence type="ECO:0000256" key="20">
    <source>
        <dbReference type="ARBA" id="ARBA00023098"/>
    </source>
</evidence>
<evidence type="ECO:0000313" key="34">
    <source>
        <dbReference type="EMBL" id="GAB1296876.1"/>
    </source>
</evidence>
<keyword evidence="23" id="KW-0275">Fatty acid biosynthesis</keyword>
<feature type="region of interest" description="Disordered" evidence="31">
    <location>
        <begin position="625"/>
        <end position="784"/>
    </location>
</feature>
<feature type="domain" description="RING-type" evidence="32">
    <location>
        <begin position="33"/>
        <end position="74"/>
    </location>
</feature>
<feature type="compositionally biased region" description="Acidic residues" evidence="31">
    <location>
        <begin position="1185"/>
        <end position="1195"/>
    </location>
</feature>
<accession>A0ABQ0FCW9</accession>
<keyword evidence="14 29" id="KW-0833">Ubl conjugation pathway</keyword>
<dbReference type="InterPro" id="IPR017907">
    <property type="entry name" value="Znf_RING_CS"/>
</dbReference>
<feature type="region of interest" description="Disordered" evidence="31">
    <location>
        <begin position="873"/>
        <end position="910"/>
    </location>
</feature>
<feature type="region of interest" description="Disordered" evidence="31">
    <location>
        <begin position="541"/>
        <end position="576"/>
    </location>
</feature>
<keyword evidence="24" id="KW-0804">Transcription</keyword>
<evidence type="ECO:0000256" key="15">
    <source>
        <dbReference type="ARBA" id="ARBA00022832"/>
    </source>
</evidence>
<keyword evidence="17" id="KW-0832">Ubl conjugation</keyword>
<evidence type="ECO:0000256" key="28">
    <source>
        <dbReference type="ARBA" id="ARBA00023306"/>
    </source>
</evidence>
<evidence type="ECO:0000256" key="22">
    <source>
        <dbReference type="ARBA" id="ARBA00023159"/>
    </source>
</evidence>
<dbReference type="EC" id="2.3.2.27" evidence="29"/>
<evidence type="ECO:0000256" key="26">
    <source>
        <dbReference type="ARBA" id="ARBA00023204"/>
    </source>
</evidence>
<keyword evidence="20" id="KW-0443">Lipid metabolism</keyword>
<evidence type="ECO:0000256" key="23">
    <source>
        <dbReference type="ARBA" id="ARBA00023160"/>
    </source>
</evidence>
<feature type="compositionally biased region" description="Polar residues" evidence="31">
    <location>
        <begin position="541"/>
        <end position="565"/>
    </location>
</feature>
<evidence type="ECO:0000256" key="6">
    <source>
        <dbReference type="ARBA" id="ARBA00022499"/>
    </source>
</evidence>
<feature type="compositionally biased region" description="Basic and acidic residues" evidence="31">
    <location>
        <begin position="1305"/>
        <end position="1321"/>
    </location>
</feature>
<feature type="region of interest" description="Disordered" evidence="31">
    <location>
        <begin position="1155"/>
        <end position="1195"/>
    </location>
</feature>
<keyword evidence="4 29" id="KW-0158">Chromosome</keyword>
<keyword evidence="5" id="KW-0963">Cytoplasm</keyword>
<evidence type="ECO:0000256" key="12">
    <source>
        <dbReference type="ARBA" id="ARBA00022763"/>
    </source>
</evidence>
<keyword evidence="6" id="KW-1017">Isopeptide bond</keyword>
<gene>
    <name evidence="34" type="ORF">APTSU1_001211100</name>
</gene>
<dbReference type="CDD" id="cd17721">
    <property type="entry name" value="BRCT_BRCA1_rpt2"/>
    <property type="match status" value="1"/>
</dbReference>
<keyword evidence="25 29" id="KW-0233">DNA recombination</keyword>
<dbReference type="InterPro" id="IPR031099">
    <property type="entry name" value="BRCA1-associated"/>
</dbReference>
<dbReference type="Gene3D" id="3.40.50.10190">
    <property type="entry name" value="BRCT domain"/>
    <property type="match status" value="2"/>
</dbReference>
<evidence type="ECO:0000256" key="7">
    <source>
        <dbReference type="ARBA" id="ARBA00022516"/>
    </source>
</evidence>
<keyword evidence="16" id="KW-0862">Zinc</keyword>
<dbReference type="PIRSF" id="PIRSF001734">
    <property type="entry name" value="BRCA1"/>
    <property type="match status" value="1"/>
</dbReference>
<dbReference type="InterPro" id="IPR013083">
    <property type="entry name" value="Znf_RING/FYVE/PHD"/>
</dbReference>
<feature type="compositionally biased region" description="Polar residues" evidence="31">
    <location>
        <begin position="1272"/>
        <end position="1291"/>
    </location>
</feature>
<feature type="compositionally biased region" description="Basic and acidic residues" evidence="31">
    <location>
        <begin position="878"/>
        <end position="892"/>
    </location>
</feature>
<evidence type="ECO:0000256" key="2">
    <source>
        <dbReference type="ARBA" id="ARBA00004286"/>
    </source>
</evidence>
<evidence type="ECO:0000256" key="21">
    <source>
        <dbReference type="ARBA" id="ARBA00023125"/>
    </source>
</evidence>
<dbReference type="PRINTS" id="PR00493">
    <property type="entry name" value="BRSTCANCERI"/>
</dbReference>
<dbReference type="Proteomes" id="UP001623349">
    <property type="component" value="Unassembled WGS sequence"/>
</dbReference>
<feature type="compositionally biased region" description="Basic and acidic residues" evidence="31">
    <location>
        <begin position="330"/>
        <end position="350"/>
    </location>
</feature>
<evidence type="ECO:0000256" key="25">
    <source>
        <dbReference type="ARBA" id="ARBA00023172"/>
    </source>
</evidence>
<dbReference type="SUPFAM" id="SSF52113">
    <property type="entry name" value="BRCT domain"/>
    <property type="match status" value="2"/>
</dbReference>
<evidence type="ECO:0000256" key="18">
    <source>
        <dbReference type="ARBA" id="ARBA00022990"/>
    </source>
</evidence>
<feature type="region of interest" description="Disordered" evidence="31">
    <location>
        <begin position="1210"/>
        <end position="1234"/>
    </location>
</feature>
<feature type="region of interest" description="Disordered" evidence="31">
    <location>
        <begin position="432"/>
        <end position="457"/>
    </location>
</feature>
<dbReference type="Pfam" id="PF00097">
    <property type="entry name" value="zf-C3HC4"/>
    <property type="match status" value="1"/>
</dbReference>
<evidence type="ECO:0000259" key="32">
    <source>
        <dbReference type="PROSITE" id="PS50089"/>
    </source>
</evidence>
<evidence type="ECO:0000256" key="4">
    <source>
        <dbReference type="ARBA" id="ARBA00022454"/>
    </source>
</evidence>
<feature type="region of interest" description="Disordered" evidence="31">
    <location>
        <begin position="1272"/>
        <end position="1349"/>
    </location>
</feature>
<feature type="compositionally biased region" description="Polar residues" evidence="31">
    <location>
        <begin position="1498"/>
        <end position="1511"/>
    </location>
</feature>
<feature type="compositionally biased region" description="Basic and acidic residues" evidence="31">
    <location>
        <begin position="566"/>
        <end position="576"/>
    </location>
</feature>
<keyword evidence="7" id="KW-0444">Lipid biosynthesis</keyword>
<dbReference type="InterPro" id="IPR025994">
    <property type="entry name" value="BRCA1_serine_dom"/>
</dbReference>
<reference evidence="34 35" key="1">
    <citation type="submission" date="2024-08" db="EMBL/GenBank/DDBJ databases">
        <title>The draft genome of Apodemus speciosus.</title>
        <authorList>
            <person name="Nabeshima K."/>
            <person name="Suzuki S."/>
            <person name="Onuma M."/>
        </authorList>
    </citation>
    <scope>NUCLEOTIDE SEQUENCE [LARGE SCALE GENOMIC DNA]</scope>
    <source>
        <strain evidence="34">IB14-021</strain>
    </source>
</reference>
<evidence type="ECO:0000256" key="30">
    <source>
        <dbReference type="PROSITE-ProRule" id="PRU00175"/>
    </source>
</evidence>
<evidence type="ECO:0000256" key="5">
    <source>
        <dbReference type="ARBA" id="ARBA00022490"/>
    </source>
</evidence>
<dbReference type="InterPro" id="IPR036420">
    <property type="entry name" value="BRCT_dom_sf"/>
</dbReference>
<dbReference type="PANTHER" id="PTHR13763">
    <property type="entry name" value="BREAST CANCER TYPE 1 SUSCEPTIBILITY PROTEIN BRCA1"/>
    <property type="match status" value="1"/>
</dbReference>
<dbReference type="Pfam" id="PF12820">
    <property type="entry name" value="BRCT_assoc"/>
    <property type="match status" value="1"/>
</dbReference>
<evidence type="ECO:0000256" key="27">
    <source>
        <dbReference type="ARBA" id="ARBA00023242"/>
    </source>
</evidence>
<keyword evidence="13 30" id="KW-0863">Zinc-finger</keyword>
<feature type="region of interest" description="Disordered" evidence="31">
    <location>
        <begin position="959"/>
        <end position="993"/>
    </location>
</feature>
<evidence type="ECO:0000256" key="31">
    <source>
        <dbReference type="SAM" id="MobiDB-lite"/>
    </source>
</evidence>
<dbReference type="InterPro" id="IPR011364">
    <property type="entry name" value="BRCA1"/>
</dbReference>
<name>A0ABQ0FCW9_APOSI</name>
<dbReference type="CDD" id="cd17735">
    <property type="entry name" value="BRCT_BRCA1_rpt1"/>
    <property type="match status" value="1"/>
</dbReference>
<evidence type="ECO:0000256" key="9">
    <source>
        <dbReference type="ARBA" id="ARBA00022679"/>
    </source>
</evidence>
<comment type="subunit">
    <text evidence="29">Heterodimer with BARD1. Part of the BRCA1-associated genome surveillance complex (BASC), which contains BRCA1, MSH2, MSH6, MLH1, ATM, BLM, PMS2 and the MRE11-RAD50-NBN protein (MRN) complex. This association could be a dynamic process changing throughout the cell cycle and within subnuclear domains. Component of the BRCA1-A complex, at least composed of BRCA1, BARD1, UIMC1/RAP80, ABRAXAS1, BRCC3/BRCC36, BABAM2 and BABAM1/NBA1. Interacts (via the BRCT domains) with ABRAXAS1 (phosphorylated form); this is important for recruitment to sites of DNA damage. Can form a heterotetramer with two molecules of ABRAXAS1 (phosphorylated form). Component of the BRCA1-RBBP8 complex. Interacts (via the BRCT domains) with RBBP8 ('Ser-327' phosphorylated form); the interaction ubiquitinates RBBP8, regulates CHEK1 activation, and involves RBBP8 in BRCA1-dependent G2/M checkpoint control on DNA damage. Associates with RNA polymerase II holoenzyme. Interacts with SMC1A, NELFB, DCLRE1C, CLSPN. CHEK1, CHEK2, BAP1, BRCC3, UBXN1 and PCLAF. Interacts (via BRCT domains) with BRIP1 (phosphorylated form). Interacts with FANCD2 (ubiquitinated form). Interacts with H2AX (phosphorylated on 'Ser-140'). Interacts (via the BRCT domains) with ACACA (phosphorylated form); the interaction prevents dephosphorylation of ACACA. Part of a BRCA complex containing BRCA1, BRCA2 and PALB2. Interacts directly with PALB2; the interaction is essential for its function in HRR. Interacts directly with BRCA2; the interaction occurs only in the presence of PALB2 which serves as the bridging protein. Interacts (via the BRCT domains) with LMO4; the interaction represses the transcriptional activity of BRCA1. Interacts (via the BRCT domains) with CCAR2 (via N-terminus); the interaction represses the transcriptional activator activity of BRCA1. Interacts with EXD2. Interacts (via C-terminus) with DHX9; this interaction is direct and links BRCA1 to the RNA polymerase II holoenzyme.</text>
</comment>
<feature type="compositionally biased region" description="Polar residues" evidence="31">
    <location>
        <begin position="959"/>
        <end position="982"/>
    </location>
</feature>
<keyword evidence="18" id="KW-0007">Acetylation</keyword>
<dbReference type="Gene3D" id="3.30.40.10">
    <property type="entry name" value="Zinc/RING finger domain, C3HC4 (zinc finger)"/>
    <property type="match status" value="1"/>
</dbReference>
<feature type="region of interest" description="Disordered" evidence="31">
    <location>
        <begin position="248"/>
        <end position="272"/>
    </location>
</feature>
<sequence length="1821" mass="201627">MEASLELEEMDLSAVRIQEVQNVLHAMQKILECPICLELIKEPVSTKCDHIFCKFCMLKLLNQKKGPSQCPLCKNEITKRSLQRSTRFSQLVEELLKTIDAFELDTGVQFANGFGFSKKKNNSFEHLNEEASIIQSVGYRNRVKRLGQIESGNAALKDSLSVQLSNLGIRRSVKKDRQTQPQNKSVYIELESDSSEEILNKPDHFRSVRDQELLQIASRGAGDERKLHSTKEDVCEFSGGIRNIEHHQCSDRNLNPTENHATERHPEKCQSISVSNVRVEPCGTDAHAGSLRHETSRLLLTEDRTNAEKAEFCNKSKQSGVAVSQQSRWAESKETRNDRQVPSTEERVDPNAESLCGRKKWTHPKSLCPEDSGAATDVPWITLNSSIQKVNEWFSRTGEMLTSDSASDRRHESNAEAAVVLEVSNEVDGCFSSSKKTDLVAPDPQNTPRCKSGRDISKPVEDISDKIFGKTYQRRGSRPPLNHVTEIIGTFTTEPQITQEQPFTNKLKRKRSTCLQPEDFIKKADLAVVQRIPENINQRTDQMEPSDQAVSITSNCQENKTTGKSLQKEKNTHPIESLRNEPAFTAKAKCISNSISDLEVELNVHSSKAPKKNRLRRKSSTKCVLPFEPVSRNPSPPTRAELQIDSCGSSEDTKKNNSNQTQARHIREPQLLEDTEAAADAKKSEPNEHTRKRSASDAFPEEKLMNKAGLLTSCSSPRRPQGPVSPSPQRKGAEQLEPSRMPDSTKELRDLVLGREPSGKPTDRSEESTSVSLVPDTDYDTENSVSVLETNTVRNARTGSFQCMTQFIASENPKELVHGSNNAGSGTECFKHPLRHELNRSQETIEMEDSELDTQYLQNTFQVSKRQSFALFSKPRSPQKDHAHSESSKELSPKLTSKGKQKECQGQEESEISHVQAVTAAVGFPVSCQEGKPGADTTCAGVSRLCPSSHYRSGENGLSATGKTGISQNSHFKPSVSSTRSSIKTDSRKPLTEGRFEKHTSSIEKAIGNETVVQSAVHSVSQNNRGNARQEASSGSINEVCSTGENVPEQLGRNRGPKVNTMLPLDGTQSGVCELSAPLSDKHLEIKKQEGEAVGADFSPCLFSDLEQSMRSGKIFQVCSETPDDLLDDVEIQENTSFGGGDVMERSAVFNGSVLRRESSRSPSPVAHVSMSRGLHRGSRKLESSEESDSTEDEDLPCFQHLLSRSNTHESTRCSSVVTRRMSEKAEGTQAPWKGSISDCNNEVILMEASQEHEFGEDAKCSGSLFSSQRSAAQLSTTNANSQDPSFNPPSKQRGHQSENEEAVLSDKELISDNEEIAREDNDQEEDSIIPDSASGYESETNLSEDCSQSDILTTQQRATMKDNLIRLQQEMAHLEAVLEQHGDPPSGHSPPLLADPRALEDMPDPERNMSGTVIETISTSKNINENPVSQNLKRTCDDKFQPQHLDGPTSGDNESGMGRPSPFKSPLSGSRCSAQGRSRGLQSRKPPSQEELLQPVESETSCEPHNSTGGSCVPRQDLEGTPYLESGISLFSSRGPESESPKEPAHICTTPASTSALKIFHGQVAESFRSPASGAPGVEIVSKIKPALTSSKERVDREISMVVSGLTPKEVMIVQKFAEKYHLTLTDAITEETTHVIIKTDAEFVCERTLKYFLGIAGGKWIVSYSWVIQSIQERKLLNVHEFEVKGDVVTGRNHQGPRRSRESQEKLFKGLQVYCCEPFTNMPKDELERMLQLCGASVVKELPLLSHDTGAYPVVIVQPSAWTEDKNCPDIEQLCKARLVVWDWVLDSISVYQCRDLDTYLVQNVTCGPNIREPRDSNE</sequence>
<feature type="compositionally biased region" description="Polar residues" evidence="31">
    <location>
        <begin position="315"/>
        <end position="329"/>
    </location>
</feature>
<evidence type="ECO:0000256" key="17">
    <source>
        <dbReference type="ARBA" id="ARBA00022843"/>
    </source>
</evidence>
<keyword evidence="12 29" id="KW-0227">DNA damage</keyword>
<feature type="compositionally biased region" description="Polar residues" evidence="31">
    <location>
        <begin position="1468"/>
        <end position="1477"/>
    </location>
</feature>
<evidence type="ECO:0000256" key="11">
    <source>
        <dbReference type="ARBA" id="ARBA00022737"/>
    </source>
</evidence>
<evidence type="ECO:0000256" key="3">
    <source>
        <dbReference type="ARBA" id="ARBA00004496"/>
    </source>
</evidence>
<keyword evidence="19" id="KW-0805">Transcription regulation</keyword>
<evidence type="ECO:0000256" key="1">
    <source>
        <dbReference type="ARBA" id="ARBA00000900"/>
    </source>
</evidence>
<comment type="caution">
    <text evidence="34">The sequence shown here is derived from an EMBL/GenBank/DDBJ whole genome shotgun (WGS) entry which is preliminary data.</text>
</comment>
<evidence type="ECO:0000256" key="10">
    <source>
        <dbReference type="ARBA" id="ARBA00022723"/>
    </source>
</evidence>
<feature type="compositionally biased region" description="Basic and acidic residues" evidence="31">
    <location>
        <begin position="679"/>
        <end position="689"/>
    </location>
</feature>
<keyword evidence="26 29" id="KW-0234">DNA repair</keyword>
<dbReference type="PROSITE" id="PS00518">
    <property type="entry name" value="ZF_RING_1"/>
    <property type="match status" value="1"/>
</dbReference>
<feature type="compositionally biased region" description="Basic and acidic residues" evidence="31">
    <location>
        <begin position="743"/>
        <end position="767"/>
    </location>
</feature>
<dbReference type="Pfam" id="PF00533">
    <property type="entry name" value="BRCT"/>
    <property type="match status" value="2"/>
</dbReference>
<evidence type="ECO:0000256" key="16">
    <source>
        <dbReference type="ARBA" id="ARBA00022833"/>
    </source>
</evidence>
<dbReference type="InterPro" id="IPR018957">
    <property type="entry name" value="Znf_C3HC4_RING-type"/>
</dbReference>
<feature type="compositionally biased region" description="Basic and acidic residues" evidence="31">
    <location>
        <begin position="983"/>
        <end position="993"/>
    </location>
</feature>
<feature type="region of interest" description="Disordered" evidence="31">
    <location>
        <begin position="1381"/>
        <end position="1410"/>
    </location>
</feature>
<evidence type="ECO:0000256" key="24">
    <source>
        <dbReference type="ARBA" id="ARBA00023163"/>
    </source>
</evidence>
<feature type="region of interest" description="Disordered" evidence="31">
    <location>
        <begin position="1439"/>
        <end position="1547"/>
    </location>
</feature>
<comment type="catalytic activity">
    <reaction evidence="1 29">
        <text>S-ubiquitinyl-[E2 ubiquitin-conjugating enzyme]-L-cysteine + [acceptor protein]-L-lysine = [E2 ubiquitin-conjugating enzyme]-L-cysteine + N(6)-ubiquitinyl-[acceptor protein]-L-lysine.</text>
        <dbReference type="EC" id="2.3.2.27"/>
    </reaction>
</comment>
<proteinExistence type="predicted"/>
<feature type="compositionally biased region" description="Basic and acidic residues" evidence="31">
    <location>
        <begin position="1398"/>
        <end position="1408"/>
    </location>
</feature>
<evidence type="ECO:0000256" key="19">
    <source>
        <dbReference type="ARBA" id="ARBA00023015"/>
    </source>
</evidence>
<dbReference type="PANTHER" id="PTHR13763:SF0">
    <property type="entry name" value="BREAST CANCER TYPE 1 SUSCEPTIBILITY PROTEIN"/>
    <property type="match status" value="1"/>
</dbReference>
<comment type="function">
    <text evidence="29">E3 ubiquitin-protein ligase that specifically mediates the formation of 'Lys-6'-linked polyubiquitin chains and plays a central role in DNA repair by facilitating cellular responses to DNA damage. It is unclear whether it also mediates the formation of other types of polyubiquitin chains. The BRCA1-BARD1 heterodimer coordinates a diverse range of cellular pathways such as DNA damage repair, ubiquitination and transcriptional regulation to maintain genomic stability. Regulates centrosomal microtubule nucleation. Required for appropriate cell cycle arrests after ionizing irradiation in both the S-phase and the G2 phase of the cell cycle. Required for FANCD2 targeting to sites of DNA damage. Inhibits lipid synthesis by binding to inactive phosphorylated ACACA and preventing its dephosphorylation. Contributes to homologous recombination repair (HRR) via its direct interaction with PALB2, fine-tunes recombinational repair partly through its modulatory role in the PALB2-dependent loading of BRCA2-RAD51 repair machinery at DNA breaks. Component of the BRCA1-RBBP8 complex which regulates CHEK1 activation and controls cell cycle G2/M checkpoints on DNA damage via BRCA1-mediated ubiquitination of RBBP8. Acts as a transcriptional activator.</text>
</comment>
<feature type="compositionally biased region" description="Polar residues" evidence="31">
    <location>
        <begin position="1336"/>
        <end position="1349"/>
    </location>
</feature>
<dbReference type="PROSITE" id="PS50172">
    <property type="entry name" value="BRCT"/>
    <property type="match status" value="2"/>
</dbReference>
<dbReference type="SUPFAM" id="SSF57850">
    <property type="entry name" value="RING/U-box"/>
    <property type="match status" value="1"/>
</dbReference>
<evidence type="ECO:0000259" key="33">
    <source>
        <dbReference type="PROSITE" id="PS50172"/>
    </source>
</evidence>
<protein>
    <recommendedName>
        <fullName evidence="29">Breast cancer type 1 susceptibility protein homolog</fullName>
        <ecNumber evidence="29">2.3.2.27</ecNumber>
    </recommendedName>
</protein>
<evidence type="ECO:0000313" key="35">
    <source>
        <dbReference type="Proteomes" id="UP001623349"/>
    </source>
</evidence>
<dbReference type="PROSITE" id="PS50089">
    <property type="entry name" value="ZF_RING_2"/>
    <property type="match status" value="1"/>
</dbReference>
<evidence type="ECO:0000256" key="8">
    <source>
        <dbReference type="ARBA" id="ARBA00022553"/>
    </source>
</evidence>